<comment type="caution">
    <text evidence="2">The sequence shown here is derived from an EMBL/GenBank/DDBJ whole genome shotgun (WGS) entry which is preliminary data.</text>
</comment>
<dbReference type="RefSeq" id="WP_188904206.1">
    <property type="nucleotide sequence ID" value="NZ_BMOM01000016.1"/>
</dbReference>
<evidence type="ECO:0000313" key="3">
    <source>
        <dbReference type="Proteomes" id="UP000661918"/>
    </source>
</evidence>
<dbReference type="EMBL" id="BMOM01000016">
    <property type="protein sequence ID" value="GGM12343.1"/>
    <property type="molecule type" value="Genomic_DNA"/>
</dbReference>
<evidence type="ECO:0008006" key="4">
    <source>
        <dbReference type="Google" id="ProtNLM"/>
    </source>
</evidence>
<reference evidence="3" key="1">
    <citation type="journal article" date="2019" name="Int. J. Syst. Evol. Microbiol.">
        <title>The Global Catalogue of Microorganisms (GCM) 10K type strain sequencing project: providing services to taxonomists for standard genome sequencing and annotation.</title>
        <authorList>
            <consortium name="The Broad Institute Genomics Platform"/>
            <consortium name="The Broad Institute Genome Sequencing Center for Infectious Disease"/>
            <person name="Wu L."/>
            <person name="Ma J."/>
        </authorList>
    </citation>
    <scope>NUCLEOTIDE SEQUENCE [LARGE SCALE GENOMIC DNA]</scope>
    <source>
        <strain evidence="3">JCM 15443</strain>
    </source>
</reference>
<dbReference type="PROSITE" id="PS51257">
    <property type="entry name" value="PROKAR_LIPOPROTEIN"/>
    <property type="match status" value="1"/>
</dbReference>
<proteinExistence type="predicted"/>
<name>A0ABQ2GUA0_9DEIO</name>
<feature type="signal peptide" evidence="1">
    <location>
        <begin position="1"/>
        <end position="19"/>
    </location>
</feature>
<sequence>MSKRAVLAFALLVPLLGSCAPVASLLASRDDTGPAPFQFGPLIVGQTWTVSGTVTGRDVVTTVNIPELVIVPDGYASAGTRDQYTGFNEGRAGFNVATFDQERRTVTFRWVGPAEGFDRVTYTCKISRLIGEPLTGTLTYERNGQTVANGTCEARVSQQPG</sequence>
<dbReference type="Proteomes" id="UP000661918">
    <property type="component" value="Unassembled WGS sequence"/>
</dbReference>
<keyword evidence="3" id="KW-1185">Reference proteome</keyword>
<organism evidence="2 3">
    <name type="scientific">Deinococcus aerophilus</name>
    <dbReference type="NCBI Taxonomy" id="522488"/>
    <lineage>
        <taxon>Bacteria</taxon>
        <taxon>Thermotogati</taxon>
        <taxon>Deinococcota</taxon>
        <taxon>Deinococci</taxon>
        <taxon>Deinococcales</taxon>
        <taxon>Deinococcaceae</taxon>
        <taxon>Deinococcus</taxon>
    </lineage>
</organism>
<keyword evidence="1" id="KW-0732">Signal</keyword>
<accession>A0ABQ2GUA0</accession>
<evidence type="ECO:0000256" key="1">
    <source>
        <dbReference type="SAM" id="SignalP"/>
    </source>
</evidence>
<evidence type="ECO:0000313" key="2">
    <source>
        <dbReference type="EMBL" id="GGM12343.1"/>
    </source>
</evidence>
<protein>
    <recommendedName>
        <fullName evidence="4">Lipoprotein</fullName>
    </recommendedName>
</protein>
<feature type="chain" id="PRO_5047359743" description="Lipoprotein" evidence="1">
    <location>
        <begin position="20"/>
        <end position="161"/>
    </location>
</feature>
<gene>
    <name evidence="2" type="ORF">GCM10010841_21050</name>
</gene>